<evidence type="ECO:0000313" key="2">
    <source>
        <dbReference type="EMBL" id="AEO34369.1"/>
    </source>
</evidence>
<feature type="chain" id="PRO_5003447128" description="Lipocalin/cytosolic fatty-acid binding domain-containing protein" evidence="1">
    <location>
        <begin position="19"/>
        <end position="178"/>
    </location>
</feature>
<accession>G3MLK1</accession>
<dbReference type="EMBL" id="JO842752">
    <property type="protein sequence ID" value="AEO34369.1"/>
    <property type="molecule type" value="mRNA"/>
</dbReference>
<dbReference type="AlphaFoldDB" id="G3MLK1"/>
<dbReference type="Gene3D" id="2.40.128.20">
    <property type="match status" value="1"/>
</dbReference>
<reference evidence="2" key="1">
    <citation type="journal article" date="2011" name="PLoS ONE">
        <title>A deep insight into the sialotranscriptome of the gulf coast tick, Amblyomma maculatum.</title>
        <authorList>
            <person name="Karim S."/>
            <person name="Singh P."/>
            <person name="Ribeiro J.M."/>
        </authorList>
    </citation>
    <scope>NUCLEOTIDE SEQUENCE</scope>
    <source>
        <tissue evidence="2">Salivary gland</tissue>
    </source>
</reference>
<protein>
    <recommendedName>
        <fullName evidence="3">Lipocalin/cytosolic fatty-acid binding domain-containing protein</fullName>
    </recommendedName>
</protein>
<organism evidence="2">
    <name type="scientific">Amblyomma maculatum</name>
    <name type="common">Gulf Coast tick</name>
    <dbReference type="NCBI Taxonomy" id="34609"/>
    <lineage>
        <taxon>Eukaryota</taxon>
        <taxon>Metazoa</taxon>
        <taxon>Ecdysozoa</taxon>
        <taxon>Arthropoda</taxon>
        <taxon>Chelicerata</taxon>
        <taxon>Arachnida</taxon>
        <taxon>Acari</taxon>
        <taxon>Parasitiformes</taxon>
        <taxon>Ixodida</taxon>
        <taxon>Ixodoidea</taxon>
        <taxon>Ixodidae</taxon>
        <taxon>Amblyomminae</taxon>
        <taxon>Amblyomma</taxon>
    </lineage>
</organism>
<sequence>MNCFSIALLLILCASALAGKPTLQELREALRTYHPIWVVLRSFHTYGTRGEISCVYYMQLSLTDYHYQYIHGLKDGNAWKHLYLTGDLEQKGDDAVVYVSETRGQRGIPHTLQYWNREQHCFILTFENKTDGTTNCQQHVWEPYLRSHRPGSTYPCEEHYHRICGHRKYDVYSAACTA</sequence>
<proteinExistence type="evidence at transcript level"/>
<feature type="signal peptide" evidence="1">
    <location>
        <begin position="1"/>
        <end position="18"/>
    </location>
</feature>
<evidence type="ECO:0008006" key="3">
    <source>
        <dbReference type="Google" id="ProtNLM"/>
    </source>
</evidence>
<keyword evidence="1" id="KW-0732">Signal</keyword>
<evidence type="ECO:0000256" key="1">
    <source>
        <dbReference type="SAM" id="SignalP"/>
    </source>
</evidence>
<dbReference type="SUPFAM" id="SSF50814">
    <property type="entry name" value="Lipocalins"/>
    <property type="match status" value="1"/>
</dbReference>
<dbReference type="InterPro" id="IPR012674">
    <property type="entry name" value="Calycin"/>
</dbReference>
<name>G3MLK1_AMBMU</name>